<dbReference type="Pfam" id="PF04055">
    <property type="entry name" value="Radical_SAM"/>
    <property type="match status" value="1"/>
</dbReference>
<keyword evidence="2" id="KW-0949">S-adenosyl-L-methionine</keyword>
<keyword evidence="5" id="KW-0411">Iron-sulfur</keyword>
<dbReference type="SFLD" id="SFLDS00029">
    <property type="entry name" value="Radical_SAM"/>
    <property type="match status" value="1"/>
</dbReference>
<feature type="domain" description="Radical SAM core" evidence="6">
    <location>
        <begin position="121"/>
        <end position="346"/>
    </location>
</feature>
<dbReference type="SFLD" id="SFLDG01067">
    <property type="entry name" value="SPASM/twitch_domain_containing"/>
    <property type="match status" value="1"/>
</dbReference>
<dbReference type="InterPro" id="IPR013785">
    <property type="entry name" value="Aldolase_TIM"/>
</dbReference>
<dbReference type="GO" id="GO:0051536">
    <property type="term" value="F:iron-sulfur cluster binding"/>
    <property type="evidence" value="ECO:0007669"/>
    <property type="project" value="UniProtKB-KW"/>
</dbReference>
<proteinExistence type="predicted"/>
<dbReference type="PANTHER" id="PTHR11228">
    <property type="entry name" value="RADICAL SAM DOMAIN PROTEIN"/>
    <property type="match status" value="1"/>
</dbReference>
<dbReference type="SUPFAM" id="SSF102114">
    <property type="entry name" value="Radical SAM enzymes"/>
    <property type="match status" value="1"/>
</dbReference>
<reference evidence="7" key="1">
    <citation type="submission" date="2021-08" db="EMBL/GenBank/DDBJ databases">
        <title>Prevotella lacticifex sp. nov., isolated from rumen of cow.</title>
        <authorList>
            <person name="Shinkai T."/>
            <person name="Ikeyama N."/>
            <person name="Kumagai M."/>
            <person name="Ohmori H."/>
            <person name="Sakamoto M."/>
            <person name="Ohkuma M."/>
            <person name="Mitsumori M."/>
        </authorList>
    </citation>
    <scope>NUCLEOTIDE SEQUENCE</scope>
    <source>
        <strain evidence="7">JCM 8259</strain>
    </source>
</reference>
<accession>A0AA37I1V6</accession>
<dbReference type="EMBL" id="BPTT01000001">
    <property type="protein sequence ID" value="GJG32964.1"/>
    <property type="molecule type" value="Genomic_DNA"/>
</dbReference>
<evidence type="ECO:0000313" key="7">
    <source>
        <dbReference type="EMBL" id="GJG32964.1"/>
    </source>
</evidence>
<protein>
    <recommendedName>
        <fullName evidence="6">Radical SAM core domain-containing protein</fullName>
    </recommendedName>
</protein>
<dbReference type="Gene3D" id="3.20.20.70">
    <property type="entry name" value="Aldolase class I"/>
    <property type="match status" value="1"/>
</dbReference>
<keyword evidence="3" id="KW-0479">Metal-binding</keyword>
<dbReference type="InterPro" id="IPR050377">
    <property type="entry name" value="Radical_SAM_PqqE_MftC-like"/>
</dbReference>
<dbReference type="GO" id="GO:0003824">
    <property type="term" value="F:catalytic activity"/>
    <property type="evidence" value="ECO:0007669"/>
    <property type="project" value="InterPro"/>
</dbReference>
<dbReference type="PROSITE" id="PS51918">
    <property type="entry name" value="RADICAL_SAM"/>
    <property type="match status" value="1"/>
</dbReference>
<dbReference type="GeneID" id="31500110"/>
<evidence type="ECO:0000256" key="5">
    <source>
        <dbReference type="ARBA" id="ARBA00023014"/>
    </source>
</evidence>
<organism evidence="7 8">
    <name type="scientific">Xylanibacter ruminicola</name>
    <name type="common">Prevotella ruminicola</name>
    <dbReference type="NCBI Taxonomy" id="839"/>
    <lineage>
        <taxon>Bacteria</taxon>
        <taxon>Pseudomonadati</taxon>
        <taxon>Bacteroidota</taxon>
        <taxon>Bacteroidia</taxon>
        <taxon>Bacteroidales</taxon>
        <taxon>Prevotellaceae</taxon>
        <taxon>Xylanibacter</taxon>
    </lineage>
</organism>
<evidence type="ECO:0000256" key="3">
    <source>
        <dbReference type="ARBA" id="ARBA00022723"/>
    </source>
</evidence>
<evidence type="ECO:0000256" key="1">
    <source>
        <dbReference type="ARBA" id="ARBA00001966"/>
    </source>
</evidence>
<sequence length="501" mass="56926">MTFIRPLYTCGAFNRHAQRAVMYNTARGTCYTFDDVSALLIKEVLAGERESPINTAHIAWVTGTEEEQVEEFCCQQLLPIGLVHDHVWSDDEWQQYRKDFPPCISNNGSEPAADYWDTLPQEQRVSINFELTYACSERCLHCFNEGAARSDLHEEHRLRPDMLTMDDYKRIIDEAVDLGIPEVTVTGGDPFSYPHCWDILDYMHKCNLAVNLFTNAQAINTKEKIRRIARMGLLQLSVSIYSTDAEVHDQITRRRGSWEQSMNVLRELSAWPVPLNIKTPVFRLNTRSYYGVRKIAYELGAEIEVSCTLNPGADGDVSMIEHLQTRPEALRIILMDPLAKNHIPKDGKADGYAFGSASGFPCNANRLITISPSGVVRGCSNIPITYGNLHHSSLKETILSAQRMQMLQTDQKRTFTACGRHDYCQYCNTPCYAGEFLEKKPDGTFTLKEIQGDVCQTAKIRMELCRQMEQGIDPLGGKSIKECLLMMPTEQVPEFRKKIRK</sequence>
<dbReference type="GO" id="GO:0046872">
    <property type="term" value="F:metal ion binding"/>
    <property type="evidence" value="ECO:0007669"/>
    <property type="project" value="UniProtKB-KW"/>
</dbReference>
<dbReference type="Proteomes" id="UP000887097">
    <property type="component" value="Unassembled WGS sequence"/>
</dbReference>
<comment type="caution">
    <text evidence="7">The sequence shown here is derived from an EMBL/GenBank/DDBJ whole genome shotgun (WGS) entry which is preliminary data.</text>
</comment>
<evidence type="ECO:0000313" key="8">
    <source>
        <dbReference type="Proteomes" id="UP000887097"/>
    </source>
</evidence>
<gene>
    <name evidence="7" type="ORF">PRMUPPPA20_10730</name>
</gene>
<name>A0AA37I1V6_XYLRU</name>
<dbReference type="AlphaFoldDB" id="A0AA37I1V6"/>
<dbReference type="RefSeq" id="WP_013064442.1">
    <property type="nucleotide sequence ID" value="NZ_BPTT01000001.1"/>
</dbReference>
<dbReference type="InterPro" id="IPR007197">
    <property type="entry name" value="rSAM"/>
</dbReference>
<dbReference type="CDD" id="cd01335">
    <property type="entry name" value="Radical_SAM"/>
    <property type="match status" value="1"/>
</dbReference>
<evidence type="ECO:0000256" key="2">
    <source>
        <dbReference type="ARBA" id="ARBA00022691"/>
    </source>
</evidence>
<dbReference type="InterPro" id="IPR058240">
    <property type="entry name" value="rSAM_sf"/>
</dbReference>
<dbReference type="PANTHER" id="PTHR11228:SF7">
    <property type="entry name" value="PQQA PEPTIDE CYCLASE"/>
    <property type="match status" value="1"/>
</dbReference>
<keyword evidence="4" id="KW-0408">Iron</keyword>
<evidence type="ECO:0000259" key="6">
    <source>
        <dbReference type="PROSITE" id="PS51918"/>
    </source>
</evidence>
<comment type="cofactor">
    <cofactor evidence="1">
        <name>[4Fe-4S] cluster</name>
        <dbReference type="ChEBI" id="CHEBI:49883"/>
    </cofactor>
</comment>
<evidence type="ECO:0000256" key="4">
    <source>
        <dbReference type="ARBA" id="ARBA00023004"/>
    </source>
</evidence>